<dbReference type="FunFam" id="3.40.50.620:FF:000030">
    <property type="entry name" value="Arginine--tRNA ligase"/>
    <property type="match status" value="1"/>
</dbReference>
<dbReference type="GO" id="GO:0005737">
    <property type="term" value="C:cytoplasm"/>
    <property type="evidence" value="ECO:0007669"/>
    <property type="project" value="UniProtKB-SubCell"/>
</dbReference>
<keyword evidence="5 11" id="KW-0436">Ligase</keyword>
<evidence type="ECO:0000256" key="7">
    <source>
        <dbReference type="ARBA" id="ARBA00022840"/>
    </source>
</evidence>
<accession>A0A518BYY2</accession>
<dbReference type="SMART" id="SM01016">
    <property type="entry name" value="Arg_tRNA_synt_N"/>
    <property type="match status" value="1"/>
</dbReference>
<dbReference type="GO" id="GO:0005524">
    <property type="term" value="F:ATP binding"/>
    <property type="evidence" value="ECO:0007669"/>
    <property type="project" value="UniProtKB-UniRule"/>
</dbReference>
<dbReference type="Gene3D" id="1.10.730.10">
    <property type="entry name" value="Isoleucyl-tRNA Synthetase, Domain 1"/>
    <property type="match status" value="1"/>
</dbReference>
<evidence type="ECO:0000256" key="10">
    <source>
        <dbReference type="ARBA" id="ARBA00049339"/>
    </source>
</evidence>
<dbReference type="Pfam" id="PF03485">
    <property type="entry name" value="Arg_tRNA_synt_N"/>
    <property type="match status" value="1"/>
</dbReference>
<dbReference type="HAMAP" id="MF_00123">
    <property type="entry name" value="Arg_tRNA_synth"/>
    <property type="match status" value="1"/>
</dbReference>
<dbReference type="Pfam" id="PF05746">
    <property type="entry name" value="DALR_1"/>
    <property type="match status" value="1"/>
</dbReference>
<evidence type="ECO:0000256" key="2">
    <source>
        <dbReference type="ARBA" id="ARBA00005594"/>
    </source>
</evidence>
<evidence type="ECO:0000256" key="8">
    <source>
        <dbReference type="ARBA" id="ARBA00022917"/>
    </source>
</evidence>
<dbReference type="CDD" id="cd07956">
    <property type="entry name" value="Anticodon_Ia_Arg"/>
    <property type="match status" value="1"/>
</dbReference>
<comment type="similarity">
    <text evidence="2 11 12">Belongs to the class-I aminoacyl-tRNA synthetase family.</text>
</comment>
<protein>
    <recommendedName>
        <fullName evidence="11">Arginine--tRNA ligase</fullName>
        <ecNumber evidence="11">6.1.1.19</ecNumber>
    </recommendedName>
    <alternativeName>
        <fullName evidence="11">Arginyl-tRNA synthetase</fullName>
        <shortName evidence="11">ArgRS</shortName>
    </alternativeName>
</protein>
<evidence type="ECO:0000256" key="6">
    <source>
        <dbReference type="ARBA" id="ARBA00022741"/>
    </source>
</evidence>
<feature type="domain" description="Arginyl tRNA synthetase N-terminal" evidence="14">
    <location>
        <begin position="9"/>
        <end position="93"/>
    </location>
</feature>
<evidence type="ECO:0000256" key="11">
    <source>
        <dbReference type="HAMAP-Rule" id="MF_00123"/>
    </source>
</evidence>
<dbReference type="InterPro" id="IPR001278">
    <property type="entry name" value="Arg-tRNA-ligase"/>
</dbReference>
<dbReference type="CDD" id="cd00671">
    <property type="entry name" value="ArgRS_core"/>
    <property type="match status" value="1"/>
</dbReference>
<dbReference type="PROSITE" id="PS00178">
    <property type="entry name" value="AA_TRNA_LIGASE_I"/>
    <property type="match status" value="1"/>
</dbReference>
<dbReference type="SMART" id="SM00836">
    <property type="entry name" value="DALR_1"/>
    <property type="match status" value="1"/>
</dbReference>
<dbReference type="InterPro" id="IPR009080">
    <property type="entry name" value="tRNAsynth_Ia_anticodon-bd"/>
</dbReference>
<keyword evidence="9 11" id="KW-0030">Aminoacyl-tRNA synthetase</keyword>
<organism evidence="15 16">
    <name type="scientific">Mucisphaera calidilacus</name>
    <dbReference type="NCBI Taxonomy" id="2527982"/>
    <lineage>
        <taxon>Bacteria</taxon>
        <taxon>Pseudomonadati</taxon>
        <taxon>Planctomycetota</taxon>
        <taxon>Phycisphaerae</taxon>
        <taxon>Phycisphaerales</taxon>
        <taxon>Phycisphaeraceae</taxon>
        <taxon>Mucisphaera</taxon>
    </lineage>
</organism>
<dbReference type="InterPro" id="IPR036695">
    <property type="entry name" value="Arg-tRNA-synth_N_sf"/>
</dbReference>
<dbReference type="PANTHER" id="PTHR11956">
    <property type="entry name" value="ARGINYL-TRNA SYNTHETASE"/>
    <property type="match status" value="1"/>
</dbReference>
<dbReference type="PANTHER" id="PTHR11956:SF5">
    <property type="entry name" value="ARGININE--TRNA LIGASE, CYTOPLASMIC"/>
    <property type="match status" value="1"/>
</dbReference>
<evidence type="ECO:0000256" key="9">
    <source>
        <dbReference type="ARBA" id="ARBA00023146"/>
    </source>
</evidence>
<keyword evidence="4 11" id="KW-0963">Cytoplasm</keyword>
<comment type="caution">
    <text evidence="11">Lacks conserved residue(s) required for the propagation of feature annotation.</text>
</comment>
<dbReference type="NCBIfam" id="TIGR00456">
    <property type="entry name" value="argS"/>
    <property type="match status" value="1"/>
</dbReference>
<dbReference type="InterPro" id="IPR014729">
    <property type="entry name" value="Rossmann-like_a/b/a_fold"/>
</dbReference>
<dbReference type="EC" id="6.1.1.19" evidence="11"/>
<evidence type="ECO:0000259" key="14">
    <source>
        <dbReference type="SMART" id="SM01016"/>
    </source>
</evidence>
<comment type="catalytic activity">
    <reaction evidence="10 11">
        <text>tRNA(Arg) + L-arginine + ATP = L-arginyl-tRNA(Arg) + AMP + diphosphate</text>
        <dbReference type="Rhea" id="RHEA:20301"/>
        <dbReference type="Rhea" id="RHEA-COMP:9658"/>
        <dbReference type="Rhea" id="RHEA-COMP:9673"/>
        <dbReference type="ChEBI" id="CHEBI:30616"/>
        <dbReference type="ChEBI" id="CHEBI:32682"/>
        <dbReference type="ChEBI" id="CHEBI:33019"/>
        <dbReference type="ChEBI" id="CHEBI:78442"/>
        <dbReference type="ChEBI" id="CHEBI:78513"/>
        <dbReference type="ChEBI" id="CHEBI:456215"/>
        <dbReference type="EC" id="6.1.1.19"/>
    </reaction>
</comment>
<evidence type="ECO:0000259" key="13">
    <source>
        <dbReference type="SMART" id="SM00836"/>
    </source>
</evidence>
<dbReference type="InterPro" id="IPR005148">
    <property type="entry name" value="Arg-tRNA-synth_N"/>
</dbReference>
<evidence type="ECO:0000256" key="5">
    <source>
        <dbReference type="ARBA" id="ARBA00022598"/>
    </source>
</evidence>
<keyword evidence="7 11" id="KW-0067">ATP-binding</keyword>
<evidence type="ECO:0000256" key="12">
    <source>
        <dbReference type="RuleBase" id="RU363038"/>
    </source>
</evidence>
<evidence type="ECO:0000256" key="4">
    <source>
        <dbReference type="ARBA" id="ARBA00022490"/>
    </source>
</evidence>
<comment type="subcellular location">
    <subcellularLocation>
        <location evidence="1 11">Cytoplasm</location>
    </subcellularLocation>
</comment>
<evidence type="ECO:0000256" key="1">
    <source>
        <dbReference type="ARBA" id="ARBA00004496"/>
    </source>
</evidence>
<keyword evidence="16" id="KW-1185">Reference proteome</keyword>
<dbReference type="PRINTS" id="PR01038">
    <property type="entry name" value="TRNASYNTHARG"/>
</dbReference>
<dbReference type="SUPFAM" id="SSF47323">
    <property type="entry name" value="Anticodon-binding domain of a subclass of class I aminoacyl-tRNA synthetases"/>
    <property type="match status" value="1"/>
</dbReference>
<keyword evidence="8 11" id="KW-0648">Protein biosynthesis</keyword>
<evidence type="ECO:0000313" key="15">
    <source>
        <dbReference type="EMBL" id="QDU72176.1"/>
    </source>
</evidence>
<dbReference type="KEGG" id="mcad:Pan265_20390"/>
<sequence>MRGMVTLNQSLTEALGRAAGAALGAEHAGVDPILKPARDPKHGDVQANLAMGLGKKLGRPPREVAERIVGALDHAGFADGVAVAGPGFINITLKPAFVAGLLAEQRRDERLGVTPLPADPVVVDYSAPNAAKEMHVGHLRSSVIGDALARMLSFAGREVIRQNHLGDWGTQFGMLIEHLLDVEAEHGGGTSSDVAELNVFYKAAKAKFDADKAFAERSRRRVVALQSGDAVTLERWQQLIEVSRTYFAAVYERLGVLLTDADIRGESFYNDRLAGTLERFASAGQLAESQGATVIYPEGFADRDGNPMPMIVRKSDGGYLYATTDLAAALFRIEELRVAQSVYVTDSRQSPHFAMFFQALRQAGFVPEGVRLDHVPFGTVLGPDRKPFKSRSGDTIKLIDLIDEAESRAGAAVAAKNPDLTEAERAAVAHAVGVGALKYADLSNDRIKDYVFDWERMLALEGNTAPYLIYSYVRIRSIFRKGELKPEAYGATSVSLDDPDEKGLALHLLRFGETFDGALDALEPHRLCTYLYELAAKFHRFFEHCPVLKAEAGVRASRLALCAETARTLRAGLGLLGIETVEKM</sequence>
<keyword evidence="6 11" id="KW-0547">Nucleotide-binding</keyword>
<dbReference type="InterPro" id="IPR008909">
    <property type="entry name" value="DALR_anticod-bd"/>
</dbReference>
<proteinExistence type="inferred from homology"/>
<gene>
    <name evidence="11 15" type="primary">argS</name>
    <name evidence="15" type="ORF">Pan265_20390</name>
</gene>
<dbReference type="EMBL" id="CP036280">
    <property type="protein sequence ID" value="QDU72176.1"/>
    <property type="molecule type" value="Genomic_DNA"/>
</dbReference>
<dbReference type="Proteomes" id="UP000320386">
    <property type="component" value="Chromosome"/>
</dbReference>
<dbReference type="FunFam" id="1.10.730.10:FF:000008">
    <property type="entry name" value="Arginine--tRNA ligase"/>
    <property type="match status" value="1"/>
</dbReference>
<dbReference type="GO" id="GO:0006420">
    <property type="term" value="P:arginyl-tRNA aminoacylation"/>
    <property type="evidence" value="ECO:0007669"/>
    <property type="project" value="UniProtKB-UniRule"/>
</dbReference>
<dbReference type="Gene3D" id="3.40.50.620">
    <property type="entry name" value="HUPs"/>
    <property type="match status" value="1"/>
</dbReference>
<dbReference type="SUPFAM" id="SSF52374">
    <property type="entry name" value="Nucleotidylyl transferase"/>
    <property type="match status" value="1"/>
</dbReference>
<evidence type="ECO:0000256" key="3">
    <source>
        <dbReference type="ARBA" id="ARBA00011245"/>
    </source>
</evidence>
<dbReference type="Gene3D" id="3.30.1360.70">
    <property type="entry name" value="Arginyl tRNA synthetase N-terminal domain"/>
    <property type="match status" value="1"/>
</dbReference>
<feature type="domain" description="DALR anticodon binding" evidence="13">
    <location>
        <begin position="468"/>
        <end position="584"/>
    </location>
</feature>
<name>A0A518BYY2_9BACT</name>
<dbReference type="InterPro" id="IPR001412">
    <property type="entry name" value="aa-tRNA-synth_I_CS"/>
</dbReference>
<dbReference type="GO" id="GO:0004814">
    <property type="term" value="F:arginine-tRNA ligase activity"/>
    <property type="evidence" value="ECO:0007669"/>
    <property type="project" value="UniProtKB-UniRule"/>
</dbReference>
<reference evidence="15 16" key="1">
    <citation type="submission" date="2019-02" db="EMBL/GenBank/DDBJ databases">
        <title>Deep-cultivation of Planctomycetes and their phenomic and genomic characterization uncovers novel biology.</title>
        <authorList>
            <person name="Wiegand S."/>
            <person name="Jogler M."/>
            <person name="Boedeker C."/>
            <person name="Pinto D."/>
            <person name="Vollmers J."/>
            <person name="Rivas-Marin E."/>
            <person name="Kohn T."/>
            <person name="Peeters S.H."/>
            <person name="Heuer A."/>
            <person name="Rast P."/>
            <person name="Oberbeckmann S."/>
            <person name="Bunk B."/>
            <person name="Jeske O."/>
            <person name="Meyerdierks A."/>
            <person name="Storesund J.E."/>
            <person name="Kallscheuer N."/>
            <person name="Luecker S."/>
            <person name="Lage O.M."/>
            <person name="Pohl T."/>
            <person name="Merkel B.J."/>
            <person name="Hornburger P."/>
            <person name="Mueller R.-W."/>
            <person name="Bruemmer F."/>
            <person name="Labrenz M."/>
            <person name="Spormann A.M."/>
            <person name="Op den Camp H."/>
            <person name="Overmann J."/>
            <person name="Amann R."/>
            <person name="Jetten M.S.M."/>
            <person name="Mascher T."/>
            <person name="Medema M.H."/>
            <person name="Devos D.P."/>
            <person name="Kaster A.-K."/>
            <person name="Ovreas L."/>
            <person name="Rohde M."/>
            <person name="Galperin M.Y."/>
            <person name="Jogler C."/>
        </authorList>
    </citation>
    <scope>NUCLEOTIDE SEQUENCE [LARGE SCALE GENOMIC DNA]</scope>
    <source>
        <strain evidence="15 16">Pan265</strain>
    </source>
</reference>
<comment type="subunit">
    <text evidence="3 11">Monomer.</text>
</comment>
<evidence type="ECO:0000313" key="16">
    <source>
        <dbReference type="Proteomes" id="UP000320386"/>
    </source>
</evidence>
<dbReference type="InterPro" id="IPR035684">
    <property type="entry name" value="ArgRS_core"/>
</dbReference>
<dbReference type="Pfam" id="PF00750">
    <property type="entry name" value="tRNA-synt_1d"/>
    <property type="match status" value="1"/>
</dbReference>
<dbReference type="SUPFAM" id="SSF55190">
    <property type="entry name" value="Arginyl-tRNA synthetase (ArgRS), N-terminal 'additional' domain"/>
    <property type="match status" value="1"/>
</dbReference>
<dbReference type="AlphaFoldDB" id="A0A518BYY2"/>